<evidence type="ECO:0000256" key="1">
    <source>
        <dbReference type="ARBA" id="ARBA00003800"/>
    </source>
</evidence>
<dbReference type="Proteomes" id="UP000439752">
    <property type="component" value="Unassembled WGS sequence"/>
</dbReference>
<dbReference type="CDD" id="cd04901">
    <property type="entry name" value="ACT_3PGDH"/>
    <property type="match status" value="1"/>
</dbReference>
<keyword evidence="7 12" id="KW-0560">Oxidoreductase</keyword>
<dbReference type="InterPro" id="IPR036291">
    <property type="entry name" value="NAD(P)-bd_dom_sf"/>
</dbReference>
<dbReference type="EC" id="1.1.1.95" evidence="5"/>
<comment type="catalytic activity">
    <reaction evidence="10">
        <text>(R)-2-hydroxyglutarate + NAD(+) = 2-oxoglutarate + NADH + H(+)</text>
        <dbReference type="Rhea" id="RHEA:49612"/>
        <dbReference type="ChEBI" id="CHEBI:15378"/>
        <dbReference type="ChEBI" id="CHEBI:15801"/>
        <dbReference type="ChEBI" id="CHEBI:16810"/>
        <dbReference type="ChEBI" id="CHEBI:57540"/>
        <dbReference type="ChEBI" id="CHEBI:57945"/>
        <dbReference type="EC" id="1.1.1.399"/>
    </reaction>
</comment>
<comment type="function">
    <text evidence="1">Catalyzes the reversible oxidation of 3-phospho-D-glycerate to 3-phosphonooxypyruvate, the first step of the phosphorylated L-serine biosynthesis pathway. Also catalyzes the reversible oxidation of 2-hydroxyglutarate to 2-oxoglutarate.</text>
</comment>
<dbReference type="InterPro" id="IPR006140">
    <property type="entry name" value="D-isomer_DH_NAD-bd"/>
</dbReference>
<dbReference type="InterPro" id="IPR045865">
    <property type="entry name" value="ACT-like_dom_sf"/>
</dbReference>
<keyword evidence="8" id="KW-0520">NAD</keyword>
<evidence type="ECO:0000256" key="12">
    <source>
        <dbReference type="RuleBase" id="RU003719"/>
    </source>
</evidence>
<comment type="similarity">
    <text evidence="3 12">Belongs to the D-isomer specific 2-hydroxyacid dehydrogenase family.</text>
</comment>
<dbReference type="Pfam" id="PF02826">
    <property type="entry name" value="2-Hacid_dh_C"/>
    <property type="match status" value="1"/>
</dbReference>
<evidence type="ECO:0000256" key="9">
    <source>
        <dbReference type="ARBA" id="ARBA00030455"/>
    </source>
</evidence>
<dbReference type="Gene3D" id="3.40.50.720">
    <property type="entry name" value="NAD(P)-binding Rossmann-like Domain"/>
    <property type="match status" value="2"/>
</dbReference>
<feature type="domain" description="ACT" evidence="13">
    <location>
        <begin position="316"/>
        <end position="385"/>
    </location>
</feature>
<comment type="pathway">
    <text evidence="2">Amino-acid biosynthesis; L-serine biosynthesis; L-serine from 3-phospho-D-glycerate: step 1/3.</text>
</comment>
<dbReference type="PANTHER" id="PTHR42938">
    <property type="entry name" value="FORMATE DEHYDROGENASE 1"/>
    <property type="match status" value="1"/>
</dbReference>
<evidence type="ECO:0000259" key="13">
    <source>
        <dbReference type="PROSITE" id="PS51671"/>
    </source>
</evidence>
<sequence>MYQIQLWNDLSEKGLSRFTDDYHVHRQVEAPDAFLVRSKDLHGMQFADSLKAVARAGVGVNTIPLDQLANRGIPVFSTPGANANAVKELVIASLFLTARKLIPSILWTNNLRGPDIPERIEANKRQFVGTELLGKRIGIVGLGAIGANLANTLHELGMTVSGYDPHMSIESAWQVSNQIHRVTNLEELLATSDYVTLHLPLVDATHHLLDERLLSKVKQGATLLNFSRGELIDEAALATVLKSGRLANYVTDFPNAFILSLPRVIPFPHIGASTGEAEENCAIMAVDQLKTFLETGNIRHSVNFPSVELPDSGKRRLTIAHQNIPNMVGQIASVLATERINIANMINGSKGPIAYTIIDIDNHLDETISLTQLDAIPGILKTRLL</sequence>
<dbReference type="PANTHER" id="PTHR42938:SF47">
    <property type="entry name" value="HYDROXYPYRUVATE REDUCTASE"/>
    <property type="match status" value="1"/>
</dbReference>
<dbReference type="EMBL" id="CABWKQ010000034">
    <property type="protein sequence ID" value="VWX38514.1"/>
    <property type="molecule type" value="Genomic_DNA"/>
</dbReference>
<dbReference type="PROSITE" id="PS51671">
    <property type="entry name" value="ACT"/>
    <property type="match status" value="1"/>
</dbReference>
<organism evidence="14 15">
    <name type="scientific">Exiguobacterium oxidotolerans</name>
    <dbReference type="NCBI Taxonomy" id="223958"/>
    <lineage>
        <taxon>Bacteria</taxon>
        <taxon>Bacillati</taxon>
        <taxon>Bacillota</taxon>
        <taxon>Bacilli</taxon>
        <taxon>Bacillales</taxon>
        <taxon>Bacillales Family XII. Incertae Sedis</taxon>
        <taxon>Exiguobacterium</taxon>
    </lineage>
</organism>
<dbReference type="SUPFAM" id="SSF51735">
    <property type="entry name" value="NAD(P)-binding Rossmann-fold domains"/>
    <property type="match status" value="1"/>
</dbReference>
<dbReference type="InterPro" id="IPR002912">
    <property type="entry name" value="ACT_dom"/>
</dbReference>
<dbReference type="GO" id="GO:0051287">
    <property type="term" value="F:NAD binding"/>
    <property type="evidence" value="ECO:0007669"/>
    <property type="project" value="InterPro"/>
</dbReference>
<evidence type="ECO:0000256" key="11">
    <source>
        <dbReference type="ARBA" id="ARBA00048731"/>
    </source>
</evidence>
<evidence type="ECO:0000256" key="3">
    <source>
        <dbReference type="ARBA" id="ARBA00005854"/>
    </source>
</evidence>
<dbReference type="GO" id="GO:0004617">
    <property type="term" value="F:phosphoglycerate dehydrogenase activity"/>
    <property type="evidence" value="ECO:0007669"/>
    <property type="project" value="UniProtKB-EC"/>
</dbReference>
<evidence type="ECO:0000256" key="5">
    <source>
        <dbReference type="ARBA" id="ARBA00013143"/>
    </source>
</evidence>
<evidence type="ECO:0000256" key="4">
    <source>
        <dbReference type="ARBA" id="ARBA00013001"/>
    </source>
</evidence>
<evidence type="ECO:0000313" key="15">
    <source>
        <dbReference type="Proteomes" id="UP000439752"/>
    </source>
</evidence>
<dbReference type="UniPathway" id="UPA00135">
    <property type="reaction ID" value="UER00196"/>
</dbReference>
<evidence type="ECO:0000256" key="6">
    <source>
        <dbReference type="ARBA" id="ARBA00021582"/>
    </source>
</evidence>
<reference evidence="14 15" key="1">
    <citation type="submission" date="2019-10" db="EMBL/GenBank/DDBJ databases">
        <authorList>
            <person name="Karimi E."/>
        </authorList>
    </citation>
    <scope>NUCLEOTIDE SEQUENCE [LARGE SCALE GENOMIC DNA]</scope>
    <source>
        <strain evidence="14">Exiguobacterium sp. 9Y</strain>
    </source>
</reference>
<gene>
    <name evidence="14" type="ORF">EXIGUO9Y_40028</name>
</gene>
<dbReference type="RefSeq" id="WP_029330392.1">
    <property type="nucleotide sequence ID" value="NZ_LR732308.1"/>
</dbReference>
<dbReference type="PROSITE" id="PS00065">
    <property type="entry name" value="D_2_HYDROXYACID_DH_1"/>
    <property type="match status" value="1"/>
</dbReference>
<dbReference type="AlphaFoldDB" id="A0A653IGY1"/>
<dbReference type="Gene3D" id="3.30.70.260">
    <property type="match status" value="1"/>
</dbReference>
<dbReference type="InterPro" id="IPR006139">
    <property type="entry name" value="D-isomer_2_OHA_DH_cat_dom"/>
</dbReference>
<evidence type="ECO:0000256" key="7">
    <source>
        <dbReference type="ARBA" id="ARBA00023002"/>
    </source>
</evidence>
<dbReference type="CDD" id="cd12174">
    <property type="entry name" value="PGDH_like_3"/>
    <property type="match status" value="1"/>
</dbReference>
<evidence type="ECO:0000313" key="14">
    <source>
        <dbReference type="EMBL" id="VWX38514.1"/>
    </source>
</evidence>
<name>A0A653IGY1_9BACL</name>
<evidence type="ECO:0000256" key="2">
    <source>
        <dbReference type="ARBA" id="ARBA00005216"/>
    </source>
</evidence>
<dbReference type="SUPFAM" id="SSF55021">
    <property type="entry name" value="ACT-like"/>
    <property type="match status" value="1"/>
</dbReference>
<accession>A0A653IGY1</accession>
<evidence type="ECO:0000256" key="8">
    <source>
        <dbReference type="ARBA" id="ARBA00023027"/>
    </source>
</evidence>
<protein>
    <recommendedName>
        <fullName evidence="6">D-3-phosphoglycerate dehydrogenase</fullName>
        <ecNumber evidence="4">1.1.1.399</ecNumber>
        <ecNumber evidence="5">1.1.1.95</ecNumber>
    </recommendedName>
    <alternativeName>
        <fullName evidence="9">2-oxoglutarate reductase</fullName>
    </alternativeName>
</protein>
<dbReference type="Pfam" id="PF00389">
    <property type="entry name" value="2-Hacid_dh"/>
    <property type="match status" value="1"/>
</dbReference>
<proteinExistence type="inferred from homology"/>
<dbReference type="EC" id="1.1.1.399" evidence="4"/>
<evidence type="ECO:0000256" key="10">
    <source>
        <dbReference type="ARBA" id="ARBA00048126"/>
    </source>
</evidence>
<dbReference type="SUPFAM" id="SSF52283">
    <property type="entry name" value="Formate/glycerate dehydrogenase catalytic domain-like"/>
    <property type="match status" value="1"/>
</dbReference>
<keyword evidence="15" id="KW-1185">Reference proteome</keyword>
<comment type="catalytic activity">
    <reaction evidence="11">
        <text>(2R)-3-phosphoglycerate + NAD(+) = 3-phosphooxypyruvate + NADH + H(+)</text>
        <dbReference type="Rhea" id="RHEA:12641"/>
        <dbReference type="ChEBI" id="CHEBI:15378"/>
        <dbReference type="ChEBI" id="CHEBI:18110"/>
        <dbReference type="ChEBI" id="CHEBI:57540"/>
        <dbReference type="ChEBI" id="CHEBI:57945"/>
        <dbReference type="ChEBI" id="CHEBI:58272"/>
        <dbReference type="EC" id="1.1.1.95"/>
    </reaction>
</comment>
<dbReference type="InterPro" id="IPR029752">
    <property type="entry name" value="D-isomer_DH_CS1"/>
</dbReference>